<evidence type="ECO:0000256" key="1">
    <source>
        <dbReference type="ARBA" id="ARBA00004496"/>
    </source>
</evidence>
<dbReference type="PIRSF" id="PIRSF005901">
    <property type="entry name" value="EF-P"/>
    <property type="match status" value="1"/>
</dbReference>
<comment type="subcellular location">
    <subcellularLocation>
        <location evidence="1">Cytoplasm</location>
    </subcellularLocation>
</comment>
<dbReference type="InterPro" id="IPR013185">
    <property type="entry name" value="Transl_elong_KOW-like"/>
</dbReference>
<dbReference type="AlphaFoldDB" id="A0A2M7B7L0"/>
<evidence type="ECO:0000313" key="9">
    <source>
        <dbReference type="Proteomes" id="UP000230131"/>
    </source>
</evidence>
<protein>
    <submittedName>
        <fullName evidence="8">Elongation factor P</fullName>
    </submittedName>
</protein>
<evidence type="ECO:0000256" key="2">
    <source>
        <dbReference type="ARBA" id="ARBA00004815"/>
    </source>
</evidence>
<dbReference type="PROSITE" id="PS01275">
    <property type="entry name" value="EFP"/>
    <property type="match status" value="1"/>
</dbReference>
<dbReference type="InterPro" id="IPR020599">
    <property type="entry name" value="Transl_elong_fac_P/YeiP"/>
</dbReference>
<accession>A0A2M7B7L0</accession>
<dbReference type="SUPFAM" id="SSF50249">
    <property type="entry name" value="Nucleic acid-binding proteins"/>
    <property type="match status" value="1"/>
</dbReference>
<dbReference type="SUPFAM" id="SSF50104">
    <property type="entry name" value="Translation proteins SH3-like domain"/>
    <property type="match status" value="1"/>
</dbReference>
<keyword evidence="5 8" id="KW-0251">Elongation factor</keyword>
<comment type="similarity">
    <text evidence="3">Belongs to the elongation factor P family.</text>
</comment>
<dbReference type="InterPro" id="IPR008991">
    <property type="entry name" value="Translation_prot_SH3-like_sf"/>
</dbReference>
<name>A0A2M7B7L0_9BACT</name>
<dbReference type="Pfam" id="PF08207">
    <property type="entry name" value="EFP_N"/>
    <property type="match status" value="1"/>
</dbReference>
<dbReference type="EMBL" id="PEVH01000050">
    <property type="protein sequence ID" value="PIU99092.1"/>
    <property type="molecule type" value="Genomic_DNA"/>
</dbReference>
<dbReference type="Proteomes" id="UP000230131">
    <property type="component" value="Unassembled WGS sequence"/>
</dbReference>
<dbReference type="InterPro" id="IPR015365">
    <property type="entry name" value="Elong-fact-P_C"/>
</dbReference>
<keyword evidence="6" id="KW-0648">Protein biosynthesis</keyword>
<organism evidence="8 9">
    <name type="scientific">Candidatus Wolfebacteria bacterium CG03_land_8_20_14_0_80_36_15</name>
    <dbReference type="NCBI Taxonomy" id="1975067"/>
    <lineage>
        <taxon>Bacteria</taxon>
        <taxon>Candidatus Wolfeibacteriota</taxon>
    </lineage>
</organism>
<dbReference type="Gene3D" id="2.30.30.30">
    <property type="match status" value="1"/>
</dbReference>
<dbReference type="PANTHER" id="PTHR30053">
    <property type="entry name" value="ELONGATION FACTOR P"/>
    <property type="match status" value="1"/>
</dbReference>
<dbReference type="GO" id="GO:0043043">
    <property type="term" value="P:peptide biosynthetic process"/>
    <property type="evidence" value="ECO:0007669"/>
    <property type="project" value="InterPro"/>
</dbReference>
<feature type="domain" description="Elongation factor P C-terminal" evidence="7">
    <location>
        <begin position="130"/>
        <end position="185"/>
    </location>
</feature>
<sequence length="186" mass="20804">MLSINDLKNGTIIILDNDPFLILSIKHQHLGRGGASVTAKIRNLRTGQVFDRTFKPSDEFEEAEVEKIKSRFLYENRGICCFDEINNPKNRFSFPRNDLGDSADFLKSNLEVSAIKFNGKIIGIELPIKVDYKVIEAPPSLRGNTASGGAKMVAIESGAKISVPLFIEEGDIIRVNTQTCEYERRI</sequence>
<reference evidence="9" key="1">
    <citation type="submission" date="2017-09" db="EMBL/GenBank/DDBJ databases">
        <title>Depth-based differentiation of microbial function through sediment-hosted aquifers and enrichment of novel symbionts in the deep terrestrial subsurface.</title>
        <authorList>
            <person name="Probst A.J."/>
            <person name="Ladd B."/>
            <person name="Jarett J.K."/>
            <person name="Geller-Mcgrath D.E."/>
            <person name="Sieber C.M.K."/>
            <person name="Emerson J.B."/>
            <person name="Anantharaman K."/>
            <person name="Thomas B.C."/>
            <person name="Malmstrom R."/>
            <person name="Stieglmeier M."/>
            <person name="Klingl A."/>
            <person name="Woyke T."/>
            <person name="Ryan C.M."/>
            <person name="Banfield J.F."/>
        </authorList>
    </citation>
    <scope>NUCLEOTIDE SEQUENCE [LARGE SCALE GENOMIC DNA]</scope>
</reference>
<dbReference type="GO" id="GO:0003746">
    <property type="term" value="F:translation elongation factor activity"/>
    <property type="evidence" value="ECO:0007669"/>
    <property type="project" value="UniProtKB-KW"/>
</dbReference>
<dbReference type="GO" id="GO:0005829">
    <property type="term" value="C:cytosol"/>
    <property type="evidence" value="ECO:0007669"/>
    <property type="project" value="UniProtKB-ARBA"/>
</dbReference>
<evidence type="ECO:0000259" key="7">
    <source>
        <dbReference type="SMART" id="SM00841"/>
    </source>
</evidence>
<dbReference type="Gene3D" id="2.40.50.140">
    <property type="entry name" value="Nucleic acid-binding proteins"/>
    <property type="match status" value="2"/>
</dbReference>
<evidence type="ECO:0000256" key="6">
    <source>
        <dbReference type="ARBA" id="ARBA00022917"/>
    </source>
</evidence>
<comment type="pathway">
    <text evidence="2">Protein biosynthesis; polypeptide chain elongation.</text>
</comment>
<evidence type="ECO:0000256" key="3">
    <source>
        <dbReference type="ARBA" id="ARBA00009479"/>
    </source>
</evidence>
<dbReference type="PANTHER" id="PTHR30053:SF14">
    <property type="entry name" value="TRANSLATION ELONGATION FACTOR KOW-LIKE DOMAIN-CONTAINING PROTEIN"/>
    <property type="match status" value="1"/>
</dbReference>
<gene>
    <name evidence="8" type="ORF">COS59_01625</name>
</gene>
<evidence type="ECO:0000256" key="4">
    <source>
        <dbReference type="ARBA" id="ARBA00022490"/>
    </source>
</evidence>
<dbReference type="FunFam" id="2.30.30.30:FF:000003">
    <property type="entry name" value="Elongation factor P"/>
    <property type="match status" value="1"/>
</dbReference>
<dbReference type="FunFam" id="2.40.50.140:FF:000004">
    <property type="entry name" value="Elongation factor P"/>
    <property type="match status" value="1"/>
</dbReference>
<dbReference type="NCBIfam" id="NF001810">
    <property type="entry name" value="PRK00529.1"/>
    <property type="match status" value="1"/>
</dbReference>
<dbReference type="SMART" id="SM00841">
    <property type="entry name" value="Elong-fact-P_C"/>
    <property type="match status" value="1"/>
</dbReference>
<evidence type="ECO:0000313" key="8">
    <source>
        <dbReference type="EMBL" id="PIU99092.1"/>
    </source>
</evidence>
<comment type="caution">
    <text evidence="8">The sequence shown here is derived from an EMBL/GenBank/DDBJ whole genome shotgun (WGS) entry which is preliminary data.</text>
</comment>
<keyword evidence="4" id="KW-0963">Cytoplasm</keyword>
<evidence type="ECO:0000256" key="5">
    <source>
        <dbReference type="ARBA" id="ARBA00022768"/>
    </source>
</evidence>
<dbReference type="InterPro" id="IPR012340">
    <property type="entry name" value="NA-bd_OB-fold"/>
</dbReference>
<dbReference type="InterPro" id="IPR013852">
    <property type="entry name" value="Transl_elong_P/YeiP_CS"/>
</dbReference>
<dbReference type="InterPro" id="IPR014722">
    <property type="entry name" value="Rib_uL2_dom2"/>
</dbReference>
<proteinExistence type="inferred from homology"/>
<dbReference type="Pfam" id="PF09285">
    <property type="entry name" value="Elong-fact-P_C"/>
    <property type="match status" value="1"/>
</dbReference>